<dbReference type="EMBL" id="MU971339">
    <property type="protein sequence ID" value="KAK9240510.1"/>
    <property type="molecule type" value="Genomic_DNA"/>
</dbReference>
<comment type="caution">
    <text evidence="1">The sequence shown here is derived from an EMBL/GenBank/DDBJ whole genome shotgun (WGS) entry which is preliminary data.</text>
</comment>
<sequence>MPNLRDETATSASAEFNIQQFKQPDSSETSSADAGQPSQSIPTRSSSGKVDQVPAGNTSADEDKKLYIYTSFTGGGMFGRNIMTATNRLKLILKANNLAFEIVDLATNEQAKKLWARSSRGKKLPGVVKGKDIVGNYEDIEEANEFGEVQQLIAEFV</sequence>
<evidence type="ECO:0000313" key="2">
    <source>
        <dbReference type="Proteomes" id="UP001433508"/>
    </source>
</evidence>
<evidence type="ECO:0000313" key="1">
    <source>
        <dbReference type="EMBL" id="KAK9240510.1"/>
    </source>
</evidence>
<keyword evidence="2" id="KW-1185">Reference proteome</keyword>
<dbReference type="Proteomes" id="UP001433508">
    <property type="component" value="Unassembled WGS sequence"/>
</dbReference>
<reference evidence="2" key="1">
    <citation type="journal article" date="2024" name="Front. Bioeng. Biotechnol.">
        <title>Genome-scale model development and genomic sequencing of the oleaginous clade Lipomyces.</title>
        <authorList>
            <person name="Czajka J.J."/>
            <person name="Han Y."/>
            <person name="Kim J."/>
            <person name="Mondo S.J."/>
            <person name="Hofstad B.A."/>
            <person name="Robles A."/>
            <person name="Haridas S."/>
            <person name="Riley R."/>
            <person name="LaButti K."/>
            <person name="Pangilinan J."/>
            <person name="Andreopoulos W."/>
            <person name="Lipzen A."/>
            <person name="Yan J."/>
            <person name="Wang M."/>
            <person name="Ng V."/>
            <person name="Grigoriev I.V."/>
            <person name="Spatafora J.W."/>
            <person name="Magnuson J.K."/>
            <person name="Baker S.E."/>
            <person name="Pomraning K.R."/>
        </authorList>
    </citation>
    <scope>NUCLEOTIDE SEQUENCE [LARGE SCALE GENOMIC DNA]</scope>
    <source>
        <strain evidence="2">CBS 7786</strain>
    </source>
</reference>
<organism evidence="1 2">
    <name type="scientific">Lipomyces kononenkoae</name>
    <name type="common">Yeast</name>
    <dbReference type="NCBI Taxonomy" id="34357"/>
    <lineage>
        <taxon>Eukaryota</taxon>
        <taxon>Fungi</taxon>
        <taxon>Dikarya</taxon>
        <taxon>Ascomycota</taxon>
        <taxon>Saccharomycotina</taxon>
        <taxon>Lipomycetes</taxon>
        <taxon>Lipomycetales</taxon>
        <taxon>Lipomycetaceae</taxon>
        <taxon>Lipomyces</taxon>
    </lineage>
</organism>
<name>A0ACC3T9U2_LIPKO</name>
<accession>A0ACC3T9U2</accession>
<proteinExistence type="predicted"/>
<gene>
    <name evidence="1" type="ORF">V1525DRAFT_336978</name>
</gene>
<protein>
    <submittedName>
        <fullName evidence="1">Uncharacterized protein</fullName>
    </submittedName>
</protein>